<gene>
    <name evidence="2" type="ORF">FHW37_102995</name>
</gene>
<evidence type="ECO:0000313" key="2">
    <source>
        <dbReference type="EMBL" id="TWF57352.1"/>
    </source>
</evidence>
<protein>
    <submittedName>
        <fullName evidence="2">Uncharacterized protein DUF1127</fullName>
    </submittedName>
</protein>
<accession>A0A561R427</accession>
<comment type="caution">
    <text evidence="2">The sequence shown here is derived from an EMBL/GenBank/DDBJ whole genome shotgun (WGS) entry which is preliminary data.</text>
</comment>
<dbReference type="InterPro" id="IPR009506">
    <property type="entry name" value="YjiS-like"/>
</dbReference>
<feature type="domain" description="YjiS-like" evidence="1">
    <location>
        <begin position="36"/>
        <end position="67"/>
    </location>
</feature>
<dbReference type="Pfam" id="PF06568">
    <property type="entry name" value="YjiS-like"/>
    <property type="match status" value="1"/>
</dbReference>
<dbReference type="OrthoDB" id="8420502at2"/>
<evidence type="ECO:0000313" key="3">
    <source>
        <dbReference type="Proteomes" id="UP000320653"/>
    </source>
</evidence>
<reference evidence="2 3" key="1">
    <citation type="submission" date="2019-06" db="EMBL/GenBank/DDBJ databases">
        <title>Sorghum-associated microbial communities from plants grown in Nebraska, USA.</title>
        <authorList>
            <person name="Schachtman D."/>
        </authorList>
    </citation>
    <scope>NUCLEOTIDE SEQUENCE [LARGE SCALE GENOMIC DNA]</scope>
    <source>
        <strain evidence="2 3">1225</strain>
    </source>
</reference>
<dbReference type="Proteomes" id="UP000320653">
    <property type="component" value="Unassembled WGS sequence"/>
</dbReference>
<dbReference type="EMBL" id="VIWP01000002">
    <property type="protein sequence ID" value="TWF57352.1"/>
    <property type="molecule type" value="Genomic_DNA"/>
</dbReference>
<dbReference type="AlphaFoldDB" id="A0A561R427"/>
<proteinExistence type="predicted"/>
<keyword evidence="3" id="KW-1185">Reference proteome</keyword>
<evidence type="ECO:0000259" key="1">
    <source>
        <dbReference type="Pfam" id="PF06568"/>
    </source>
</evidence>
<organism evidence="2 3">
    <name type="scientific">Neorhizobium alkalisoli</name>
    <dbReference type="NCBI Taxonomy" id="528178"/>
    <lineage>
        <taxon>Bacteria</taxon>
        <taxon>Pseudomonadati</taxon>
        <taxon>Pseudomonadota</taxon>
        <taxon>Alphaproteobacteria</taxon>
        <taxon>Hyphomicrobiales</taxon>
        <taxon>Rhizobiaceae</taxon>
        <taxon>Rhizobium/Agrobacterium group</taxon>
        <taxon>Neorhizobium</taxon>
    </lineage>
</organism>
<sequence length="102" mass="11461">MSTTECGTEIKLVHQPAVETRLGSVMQLVILRGKSAWRAIRNRLASNALNDLDDYQLDDIGLSRRDVTQALDRSGVLQDPSLLLSKAARERARYRFARRAGH</sequence>
<dbReference type="RefSeq" id="WP_145635851.1">
    <property type="nucleotide sequence ID" value="NZ_VIWP01000002.1"/>
</dbReference>
<name>A0A561R427_9HYPH</name>